<feature type="domain" description="Nucleotidyl transferase" evidence="1">
    <location>
        <begin position="8"/>
        <end position="266"/>
    </location>
</feature>
<dbReference type="Pfam" id="PF22640">
    <property type="entry name" value="ManC_GMP_beta-helix"/>
    <property type="match status" value="1"/>
</dbReference>
<reference evidence="3" key="1">
    <citation type="submission" date="2022-09" db="EMBL/GenBank/DDBJ databases">
        <title>Diverse halophilic archaea isolated from saline environments.</title>
        <authorList>
            <person name="Cui H.-L."/>
        </authorList>
    </citation>
    <scope>NUCLEOTIDE SEQUENCE</scope>
    <source>
        <strain evidence="3">ZS-35-S2</strain>
    </source>
</reference>
<evidence type="ECO:0000259" key="2">
    <source>
        <dbReference type="Pfam" id="PF22640"/>
    </source>
</evidence>
<gene>
    <name evidence="3" type="ORF">N0B31_10660</name>
</gene>
<name>A0A9E7R6C9_9EURY</name>
<protein>
    <submittedName>
        <fullName evidence="3">Sugar phosphate nucleotidyltransferase</fullName>
    </submittedName>
</protein>
<dbReference type="KEGG" id="ssai:N0B31_10660"/>
<dbReference type="Pfam" id="PF00483">
    <property type="entry name" value="NTP_transferase"/>
    <property type="match status" value="1"/>
</dbReference>
<dbReference type="RefSeq" id="WP_260643849.1">
    <property type="nucleotide sequence ID" value="NZ_CP104003.1"/>
</dbReference>
<dbReference type="EMBL" id="CP104003">
    <property type="protein sequence ID" value="UWM56735.1"/>
    <property type="molecule type" value="Genomic_DNA"/>
</dbReference>
<dbReference type="GO" id="GO:0004475">
    <property type="term" value="F:mannose-1-phosphate guanylyltransferase (GTP) activity"/>
    <property type="evidence" value="ECO:0007669"/>
    <property type="project" value="TreeGrafter"/>
</dbReference>
<dbReference type="Gene3D" id="3.90.550.10">
    <property type="entry name" value="Spore Coat Polysaccharide Biosynthesis Protein SpsA, Chain A"/>
    <property type="match status" value="1"/>
</dbReference>
<evidence type="ECO:0000313" key="3">
    <source>
        <dbReference type="EMBL" id="UWM56735.1"/>
    </source>
</evidence>
<dbReference type="GO" id="GO:0009298">
    <property type="term" value="P:GDP-mannose biosynthetic process"/>
    <property type="evidence" value="ECO:0007669"/>
    <property type="project" value="TreeGrafter"/>
</dbReference>
<dbReference type="InterPro" id="IPR029044">
    <property type="entry name" value="Nucleotide-diphossugar_trans"/>
</dbReference>
<organism evidence="3 4">
    <name type="scientific">Salinirubellus salinus</name>
    <dbReference type="NCBI Taxonomy" id="1364945"/>
    <lineage>
        <taxon>Archaea</taxon>
        <taxon>Methanobacteriati</taxon>
        <taxon>Methanobacteriota</taxon>
        <taxon>Stenosarchaea group</taxon>
        <taxon>Halobacteria</taxon>
        <taxon>Halobacteriales</taxon>
        <taxon>Natronomonadaceae</taxon>
        <taxon>Salinirubellus</taxon>
    </lineage>
</organism>
<proteinExistence type="predicted"/>
<dbReference type="AlphaFoldDB" id="A0A9E7R6C9"/>
<keyword evidence="4" id="KW-1185">Reference proteome</keyword>
<dbReference type="InterPro" id="IPR054566">
    <property type="entry name" value="ManC/GMP-like_b-helix"/>
</dbReference>
<dbReference type="PANTHER" id="PTHR46390:SF1">
    <property type="entry name" value="MANNOSE-1-PHOSPHATE GUANYLYLTRANSFERASE"/>
    <property type="match status" value="1"/>
</dbReference>
<accession>A0A9E7R6C9</accession>
<dbReference type="InterPro" id="IPR005835">
    <property type="entry name" value="NTP_transferase_dom"/>
</dbReference>
<sequence>MSNPDTVAVVLAGGRGTRLYPASSPETPKQFRAVGGERSLLERTVARAERFADEVVVLTRPAYADRVRGLVDAEVFVEPEPKDTGPALVYAAHRLRGRAETLVCLPSDHHVGDDAAFATAAERAAATARETGGLVTMGVEPTRPATGYGYLKPGEARGEGVNRVEAFVEKPDAETAARYREAGYRWNAGIFAWTPAALLRACEGTPLEPLVDALDAGDPEPFAACEAVSVDYGVMEDAEDVYLVAVSSAWDDLGTWDALARVLDADESGTVVDGNALPVDAEGCVLATDEGSHVAAVGVSDLVVAAYEGRVLVVPKAESQRVREVWDAVYGEE</sequence>
<dbReference type="Proteomes" id="UP001057580">
    <property type="component" value="Chromosome"/>
</dbReference>
<dbReference type="SUPFAM" id="SSF159283">
    <property type="entry name" value="Guanosine diphospho-D-mannose pyrophosphorylase/mannose-6-phosphate isomerase linker domain"/>
    <property type="match status" value="1"/>
</dbReference>
<dbReference type="GeneID" id="74942888"/>
<dbReference type="PANTHER" id="PTHR46390">
    <property type="entry name" value="MANNOSE-1-PHOSPHATE GUANYLYLTRANSFERASE"/>
    <property type="match status" value="1"/>
</dbReference>
<evidence type="ECO:0000259" key="1">
    <source>
        <dbReference type="Pfam" id="PF00483"/>
    </source>
</evidence>
<evidence type="ECO:0000313" key="4">
    <source>
        <dbReference type="Proteomes" id="UP001057580"/>
    </source>
</evidence>
<dbReference type="SUPFAM" id="SSF53448">
    <property type="entry name" value="Nucleotide-diphospho-sugar transferases"/>
    <property type="match status" value="1"/>
</dbReference>
<feature type="domain" description="MannoseP isomerase/GMP-like beta-helix" evidence="2">
    <location>
        <begin position="274"/>
        <end position="325"/>
    </location>
</feature>
<dbReference type="InterPro" id="IPR051161">
    <property type="entry name" value="Mannose-6P_isomerase_type2"/>
</dbReference>